<evidence type="ECO:0000313" key="1">
    <source>
        <dbReference type="EMBL" id="KRY14385.1"/>
    </source>
</evidence>
<protein>
    <submittedName>
        <fullName evidence="1">Uncharacterized protein</fullName>
    </submittedName>
</protein>
<name>A0A0V0ZP64_9BILA</name>
<gene>
    <name evidence="1" type="ORF">T12_8178</name>
</gene>
<comment type="caution">
    <text evidence="1">The sequence shown here is derived from an EMBL/GenBank/DDBJ whole genome shotgun (WGS) entry which is preliminary data.</text>
</comment>
<keyword evidence="2" id="KW-1185">Reference proteome</keyword>
<reference evidence="1 2" key="1">
    <citation type="submission" date="2015-01" db="EMBL/GenBank/DDBJ databases">
        <title>Evolution of Trichinella species and genotypes.</title>
        <authorList>
            <person name="Korhonen P.K."/>
            <person name="Edoardo P."/>
            <person name="Giuseppe L.R."/>
            <person name="Gasser R.B."/>
        </authorList>
    </citation>
    <scope>NUCLEOTIDE SEQUENCE [LARGE SCALE GENOMIC DNA]</scope>
    <source>
        <strain evidence="1">ISS2496</strain>
    </source>
</reference>
<organism evidence="1 2">
    <name type="scientific">Trichinella patagoniensis</name>
    <dbReference type="NCBI Taxonomy" id="990121"/>
    <lineage>
        <taxon>Eukaryota</taxon>
        <taxon>Metazoa</taxon>
        <taxon>Ecdysozoa</taxon>
        <taxon>Nematoda</taxon>
        <taxon>Enoplea</taxon>
        <taxon>Dorylaimia</taxon>
        <taxon>Trichinellida</taxon>
        <taxon>Trichinellidae</taxon>
        <taxon>Trichinella</taxon>
    </lineage>
</organism>
<evidence type="ECO:0000313" key="2">
    <source>
        <dbReference type="Proteomes" id="UP000054783"/>
    </source>
</evidence>
<dbReference type="EMBL" id="JYDQ01000117">
    <property type="protein sequence ID" value="KRY14385.1"/>
    <property type="molecule type" value="Genomic_DNA"/>
</dbReference>
<proteinExistence type="predicted"/>
<dbReference type="Proteomes" id="UP000054783">
    <property type="component" value="Unassembled WGS sequence"/>
</dbReference>
<accession>A0A0V0ZP64</accession>
<sequence length="125" mass="13442">MNVPSMPHVLGLPQQSNVVTVGQKHHNVPRCTLPQQQVFTGSRCPECVKTSRSQQCSGSFCAYGPSQYAPNLVFSGTCIHTWSPGSYTGPWAFRSFQNYSIPVARGVPFPGPLRRAAPSPVAGPA</sequence>
<dbReference type="AlphaFoldDB" id="A0A0V0ZP64"/>